<dbReference type="Proteomes" id="UP000221734">
    <property type="component" value="Chromosome Kuenenia_stuttgartiensis_MBR1"/>
</dbReference>
<evidence type="ECO:0000313" key="4">
    <source>
        <dbReference type="Proteomes" id="UP000221734"/>
    </source>
</evidence>
<dbReference type="SUPFAM" id="SSF52980">
    <property type="entry name" value="Restriction endonuclease-like"/>
    <property type="match status" value="1"/>
</dbReference>
<feature type="coiled-coil region" evidence="1">
    <location>
        <begin position="8"/>
        <end position="161"/>
    </location>
</feature>
<dbReference type="AlphaFoldDB" id="A0A2C9CB47"/>
<organism evidence="3 4">
    <name type="scientific">Kuenenia stuttgartiensis</name>
    <dbReference type="NCBI Taxonomy" id="174633"/>
    <lineage>
        <taxon>Bacteria</taxon>
        <taxon>Pseudomonadati</taxon>
        <taxon>Planctomycetota</taxon>
        <taxon>Candidatus Brocadiia</taxon>
        <taxon>Candidatus Brocadiales</taxon>
        <taxon>Candidatus Brocadiaceae</taxon>
        <taxon>Candidatus Kuenenia</taxon>
    </lineage>
</organism>
<evidence type="ECO:0000313" key="3">
    <source>
        <dbReference type="EMBL" id="SOH02911.1"/>
    </source>
</evidence>
<evidence type="ECO:0000259" key="2">
    <source>
        <dbReference type="Pfam" id="PF26618"/>
    </source>
</evidence>
<dbReference type="KEGG" id="kst:KSMBR1_0395"/>
<dbReference type="EMBL" id="LT934425">
    <property type="protein sequence ID" value="SOH02911.1"/>
    <property type="molecule type" value="Genomic_DNA"/>
</dbReference>
<name>A0A2C9CB47_KUEST</name>
<proteinExistence type="predicted"/>
<dbReference type="InterPro" id="IPR058509">
    <property type="entry name" value="DUF8196"/>
</dbReference>
<sequence>MPPVGERVDNLEQILAEFIRNVGNAQMQTEREIREFKDEMQRDRENSKIEMKLFREEMRSFRDEMQRDRENSKIEMKIFREEMQQDRENSKIEMKVFREEMQQDRENFKNEMRNFRDEMQHDRENSKIEIKEFREEMQQDRENSKNEMTEFKEEMRKDRARAFKQWGEITNKMGTLAEDFVAPNVGEIAMRYFCCEEGSEEDFMVRRFKRKPKTKSKRREFDVIAVYDTKIILVEVKSTPRIQYIDDFAETLKEVYEYFPEYINKKIIPVFASLYLPDEVIAYLTKKNIFAMAIRDDMMDLMNFGEVHQARANT</sequence>
<protein>
    <recommendedName>
        <fullName evidence="2">DUF8196 domain-containing protein</fullName>
    </recommendedName>
</protein>
<dbReference type="PANTHER" id="PTHR38753:SF1">
    <property type="entry name" value="SLR1441 PROTEIN"/>
    <property type="match status" value="1"/>
</dbReference>
<gene>
    <name evidence="3" type="ORF">KSMBR1_0395</name>
</gene>
<accession>A0A2C9CB47</accession>
<dbReference type="RefSeq" id="WP_099323816.1">
    <property type="nucleotide sequence ID" value="NZ_LT934425.1"/>
</dbReference>
<dbReference type="PANTHER" id="PTHR38753">
    <property type="entry name" value="SLR1441 PROTEIN"/>
    <property type="match status" value="1"/>
</dbReference>
<keyword evidence="1" id="KW-0175">Coiled coil</keyword>
<evidence type="ECO:0000256" key="1">
    <source>
        <dbReference type="SAM" id="Coils"/>
    </source>
</evidence>
<reference evidence="4" key="1">
    <citation type="submission" date="2017-10" db="EMBL/GenBank/DDBJ databases">
        <authorList>
            <person name="Frank J."/>
        </authorList>
    </citation>
    <scope>NUCLEOTIDE SEQUENCE [LARGE SCALE GENOMIC DNA]</scope>
</reference>
<feature type="domain" description="DUF8196" evidence="2">
    <location>
        <begin position="217"/>
        <end position="299"/>
    </location>
</feature>
<keyword evidence="4" id="KW-1185">Reference proteome</keyword>
<dbReference type="InterPro" id="IPR011335">
    <property type="entry name" value="Restrct_endonuc-II-like"/>
</dbReference>
<dbReference type="OrthoDB" id="9790160at2"/>
<dbReference type="Pfam" id="PF26618">
    <property type="entry name" value="DUF8196"/>
    <property type="match status" value="1"/>
</dbReference>